<gene>
    <name evidence="1" type="ORF">BRAD3257_7064</name>
</gene>
<reference evidence="1 2" key="1">
    <citation type="submission" date="2018-03" db="EMBL/GenBank/DDBJ databases">
        <authorList>
            <person name="Gully D."/>
        </authorList>
    </citation>
    <scope>NUCLEOTIDE SEQUENCE [LARGE SCALE GENOMIC DNA]</scope>
    <source>
        <strain evidence="1">ORS3257</strain>
    </source>
</reference>
<dbReference type="KEGG" id="bvz:BRAD3257_7064"/>
<organism evidence="1 2">
    <name type="scientific">Bradyrhizobium vignae</name>
    <dbReference type="NCBI Taxonomy" id="1549949"/>
    <lineage>
        <taxon>Bacteria</taxon>
        <taxon>Pseudomonadati</taxon>
        <taxon>Pseudomonadota</taxon>
        <taxon>Alphaproteobacteria</taxon>
        <taxon>Hyphomicrobiales</taxon>
        <taxon>Nitrobacteraceae</taxon>
        <taxon>Bradyrhizobium</taxon>
    </lineage>
</organism>
<dbReference type="AlphaFoldDB" id="A0A2U3Q915"/>
<evidence type="ECO:0000313" key="2">
    <source>
        <dbReference type="Proteomes" id="UP000246085"/>
    </source>
</evidence>
<accession>A0A2U3Q915</accession>
<dbReference type="EMBL" id="LS398110">
    <property type="protein sequence ID" value="SPP97904.1"/>
    <property type="molecule type" value="Genomic_DNA"/>
</dbReference>
<evidence type="ECO:0000313" key="1">
    <source>
        <dbReference type="EMBL" id="SPP97904.1"/>
    </source>
</evidence>
<protein>
    <submittedName>
        <fullName evidence="1">Uncharacterized protein</fullName>
    </submittedName>
</protein>
<sequence>MVPSEFRLFRFSGRPPPLTTADVITTERPTLTTWDKEISHQRRMFDMTDHGDIRPAAGQAAGAAVELNFCRTAVNTSRRRLELIQIDSTEARELFRSANPNISAGEKIMSQRERFNGATADKSPATTGAIETTPPGQYCAEPDRGAKPSRAKCSEGCLNLSASSDEHRARSPGDLTWERLETVPPSDRDLEIAVIEGGTIHRVVFPCRRAFGGWIKAKTGEHVAVQPTHWRIWPK</sequence>
<name>A0A2U3Q915_9BRAD</name>
<dbReference type="Proteomes" id="UP000246085">
    <property type="component" value="Chromosome BRAD3257"/>
</dbReference>
<proteinExistence type="predicted"/>